<dbReference type="InterPro" id="IPR020845">
    <property type="entry name" value="AMP-binding_CS"/>
</dbReference>
<reference evidence="9" key="1">
    <citation type="journal article" date="2019" name="Int. J. Syst. Evol. Microbiol.">
        <title>The Global Catalogue of Microorganisms (GCM) 10K type strain sequencing project: providing services to taxonomists for standard genome sequencing and annotation.</title>
        <authorList>
            <consortium name="The Broad Institute Genomics Platform"/>
            <consortium name="The Broad Institute Genome Sequencing Center for Infectious Disease"/>
            <person name="Wu L."/>
            <person name="Ma J."/>
        </authorList>
    </citation>
    <scope>NUCLEOTIDE SEQUENCE [LARGE SCALE GENOMIC DNA]</scope>
    <source>
        <strain evidence="9">CGMCC 1.15399</strain>
    </source>
</reference>
<dbReference type="InterPro" id="IPR029058">
    <property type="entry name" value="AB_hydrolase_fold"/>
</dbReference>
<dbReference type="InterPro" id="IPR000873">
    <property type="entry name" value="AMP-dep_synth/lig_dom"/>
</dbReference>
<dbReference type="Gene3D" id="1.10.1200.10">
    <property type="entry name" value="ACP-like"/>
    <property type="match status" value="5"/>
</dbReference>
<feature type="domain" description="Carrier" evidence="7">
    <location>
        <begin position="2167"/>
        <end position="2250"/>
    </location>
</feature>
<dbReference type="Gene3D" id="3.40.50.12780">
    <property type="entry name" value="N-terminal domain of ligase-like"/>
    <property type="match status" value="3"/>
</dbReference>
<dbReference type="InterPro" id="IPR045851">
    <property type="entry name" value="AMP-bd_C_sf"/>
</dbReference>
<keyword evidence="9" id="KW-1185">Reference proteome</keyword>
<sequence>MANTVKPGHPDGIAERLAALRRWNNATTPETITTVADLFTAQVRRTPQALAVVAPGARLTYAELGTHVFQLARHLRGRGLRAEDVVAVSTPRSAELVVAVLAVMVAGGAFVPVEPSWPADRRAKVRAEAGAGLVIAAPGTETGDSVVEVDLGTWRYGDEPAEPPSLPPISGGRLAYVMFTSGSTGKPKGAMIRHEAISTRLLWQVEEILGFGPGDASLFKAPLSFDISVNEILLPLVSGGYVVVAEPGGERDPQYLLDLIARERVTFVYLVSSMLDTLLEMAHGTSLLSGLKHVWCGGEVLTPELFDRFRSRLSTTLYHGYGPAEATIGVSHVIYRDTAERIATSIGRPNPHTQLYVLDDRLEPLPVGEVGELYAAGFLLGRGYINAPALTGSRFVANPFGDGGSRMYRTGDLARWNADGSLEFVGRADNQVKIRGMRLEPEEVEAALATHPRVRQATVTVGTNAAGARHLIGYVTSHDDLPATELRSWCADRLPEYMVPSAFVVLDRFPLTANGKVDRRALPEPQARRRPLPASKGDGHVLPEPQVGGGALLEPQVDRRALSADRGLPEPAGQARTLESGTARERALCEIFARVLGVEEVGAEEDFFALGGDSIVAIGVVRQARHAGLVVRARDLFAHPTPAALAATVTEVTTTAGPATGAVGEVPPTPITEWLQATGPSMDGFIQSMTVHTPAGMTADQLERVVDAVLATHDLLRARIDGTAPWTLSIQPVGSPRPAQVITRVDMTTGDGATEVVVGREVSEVAETVTGREIAAAMEAVAAREITAAARRLDPAGGRMIELVWLDAGTHAQGRLVVVIHHVIVDGVSLRVLLEDLGQAWAAVRDGRAVSLPGVPTSFRQWATLLRDRTRAGAFAADEAYWLRAAATPDPMLGERPLDSRRDVVAAEESLTVALPSPVAARLLGAVPAAIHGGVNDVLVAAAAIALGRWRAGHCPDAGSEVLLELEGHGREEDAVGAGDVDLSRTFGWFTTLFPAVLDPGPGDAALGDAVKAVKEQLRAVPRRGLSYGASRYLGGEPRPDLAVAPQVLFHYLGRFAAGSTEEWTAVGDGGGSGRGGGEIVVERRDPRMPLPRVLEINSVAVDMADGPVLETRFSWPGGVLDGGRVRALAELWTQVLTGIATSETVAGHTPSDFPLVALEPGDVAAIEAAAPELREVLPLSPLQTGLYFHATFARDTDPYVVQQIIELTGPLDGDRLRLAADRLIDRYPNLGAAFRTVGDGQVVSVIADRPPVPWRVEDLSGFGADGTVPQVEELSALGSEGAALRVGDFSGFGAEGVASRVAAVAETERSLPFDLGRPPSMRYALLRLGERRHVLIHTVHHILADGWSVPLLLRDLLALYEAGGRAEALPAPPHYREFLRMLAAQDPDVATEAWADALADVHEPTRLADALGVPKEVGGQVGGGFGRVDRELSEEVSDRVSAWAREHGLTVGAVIGAAWGILVGRLAGRFDVTFGSTVSGRGAADVAGIDSMVGLLINTVPARVRWSPAESLATVVRRFARDRREVVEHEHVSLARLQRRLGVPELFDTLVVIENYPAPPTPAGEIQIAAVHTVEAPHYPVTLMAKPGARIAVTLTHDRRVVGTSAATRLARQYEMVLAAIAENAEQSCELVQLVTGEEREWLMAAGSGAPMRRSGTTVVDLFAGQVARHPARTAVVCGDLALTYAELDDRAGRVSRALTRAGVRRGDIVAVATSRSADMAVALLAVMRSGAAYLPVDPGYPAARIEFMLGDARPVCVLTDDASARSLPPHDLPTLTVRAAADTDATGDGTRTGPLDAVPFETVTGPQDAVSVVYTSGSTGRPKAVVGTQEALANRLGWAAREWAADVRVAKSSLSFIDGTTELLGGLVAGATTVIADATQATDGAALAGLVERSGATQLLAVPSLAGALADTEPERLATLSRWICSGEPLDQACVNALRQASPGARIVNSYGSSEVTGDVLQGEVVDAEGPVTLGTPVPGARIHLLDAALDLVPPGAVGEIYVGGAQLALGYLGQGGATATRFVADPYTDGARLYRTGDLGRWTADGRVEFLGRADDQVKINGHRVEPGELEAALLRRAGVADAVVAVRVTGGDTGGTRSLHAYVVAAPGDEIDPNVLRATLRAELPPYLIPATITILDHLPTLPNGKRDRRALPAPEPITGSGRPRTPREALICAHFATVLGRDKSDSSDGSHGIGVHDDFFTAGGDSIQAIRVVSLLAKDGIELTTEDIFRMHTPSAIEAHLADGEPAPPTEPAPRLRPAELTTVELTQVEIDHVVAVSPVPVADIWAVSPLQEGVYYQAAFSEGAGTYIAQNVFDFDRRLDVEAMTTAFAALLRRHPTLRAGFTGDGVPGVVQYIGAEVPAEVAVVDLSTGSGDALAELMRSDREEPFDLTRPPLARLTVVHLPGGRDRLLLTAHFLLWDGWSRELVLRELFALYDSRGQRGALPPERAGAAFTDHLAWIAARDRDASTAAWAAALADVSEPTILVPEAAGREPIPSERVLAALPAEVTTRLGEQARRGGVTLNSLLTAALGLLLGYETGRTDVVFGTTVAGRPTQLPGIEDVIGLFLNTVPARVAAAPELTVIELARRAQEDRIRLAPHEYLGLGDIQRAAGQEQLFDTLYVLQNFLSDTTFTELEREQGIVGVEYVDTTHYPFTWVLTPGANLRIKLEYRPDVVAEQDARRLVRRFKRLLESLAGGLEVQAGALDPLLDEEHAELAGQWAATEHPIGSATIADLLAERAKGCPDEVAVVFGELSLTYAELDGRINRRARQLLSKGAGPGRIVALGLPRGVEMVVALFAVLRTGAAYLPLDLDHPVNRLADMLDDARPVLLVCADAATPLAEAQRRLGGECLVPDDVPADVPDDTLPAHPLSDAELGAFAATVPGRLEHPAYVIYTSGSTGRPKGVITPYRGLTNMQLNHRAEIFDPVVARARSTGRDRLRIAHTVSFSFDMSWEELLWLVEGHEVHICDEELRRDAAALAAYCRANRIDVINVTPTYAHHLFEEGLLDWDGHPPRLVLLGGEAVSEAVWNRLSEPGGAEGYNLYGPTEYTINTLGAGTADSATPTVGRPIWNTRAYVLDAWLRPVHPGVLGELYVAGAGLAHGYLHAPDLTASRFVADPFVPGGRMYRTGDLVRQRQDGNLDFLGRVDDQVKIRGYRVELGEVESALTALPQVRQAAVIARTDSAVTGLKKLVAYVVPAEGAAQAALVADQAALVAELRAALAERLPGYMVPALYGVVGELPLTVNGKLDIAALPEPVAPVSGGNGPRDDRERTLCAIYAEVLGLPEAGIDDDFFALGGDSISSIAVTGRARKAGLHLTPRDVFRRRTVRALAAAAPQARPSGPRDSGEGTVALTPMLAETMRAGTPLERFYQSMILRTPAGMTHAQLERVLQAVGERHDLLRARLDRDGAAWVLSVPPPEAFRAADALTRVAGSADVEEVTGPAADGLDPERGVMLRAVWFANEAESEPGRLLLVIHHLVIDGVSWRVLADDLARAWAEVRAGREPVPDEVPTSFRTWSKLVEEATERGTFRDELDHWRAVLATEDPRLGTRPLDPAIDTAATVESLTVSLPAEVSTALLSAVPAAMHGGVNDVLLTGFAAALAEWRRGGKSAVVLSLESHGRDALDNVDLSRTVGWFTAIYPVRLDPGPLPWAQVTEAGPALAAAAKRVKEQLRAVPRQGLGYGILRYLDGEADLRGEPPQILFNYLGRFAADEGGDWAAAGALREGVHPSNPAMGLEINALAQDGRAGTVFSATLSWPSGVMTADEVGRLAELWMAALTALTRCAELAGRTPSDFPLVELTQGDVDRLAPSGVRDVLPLLPLQQGMYFHASFAEDHTDTYVVQQVAELSGPVDPAALRRAVEAVVHRHDALRACFRELADGRVVQVIADAVDVPWREVDLTGGDLDDRLAEVTAAELAEPFDLAAAPLLRYALVSLSRTDHRLVETMHHILADGWSYPLMFGDVIESYERGRAGAGYELPAPAVTFRDHVEAVAALDRAHARGVWARALSGIDSATRLFGAVEKVSRHDSVHVALPAERTAALVEAAREQGVTLSTFVHGAWGLLLGRLLGQERVVFGSTVSGRGGELPGVESIVGLLINTIPVPMSWQPGDTLREVLARLQEQQTDLLDVQQVGLGELAAVAGVREFFDTMVVVENFPTVRDGGRAGLSVRGFTGTDSPHYPVSLVAYPGERLTLEIKYDVELVGERAARRLLDQVERVLDQLVTAPDLPVSALSSGTAVARVEDGATLAGAYAAAPVQPDSIAVTSGSASLTHAELDAAANRLARALIAGGVRPESRVAVALPRSADLVVALLAIVKAGGCYVPLDIGAPAGRLDYILADSNPVCLLTDSATLGSLPPATVPVMLLDDPDVVAGHSTAPPVSLSADNAAYVIYTSGSTGRPKGVTVTHRNVLSLFAAAEELFEFGPDDVWTMFHSYAFDFSVWELWGALLYGGRLVVVAHDVARDPRRFLDLLERERVTVLNQTPSAFYPLIEAERGRPGELALRYVIFGGEALDLARLAPWYHRRAPLLVNMYGITETCVHVSFRALTSDDANGDSVIGGPLPGLGVHVLDHGLQPVPPGVTGEIYVAGDQLARGYLDRPGLTASRFVADPFVSGGRLYRTGDLARWTPDGDLVYLGRSDQQVKVRGYRIELGEIESALLTLDGVVNAAVTVREDEPGRRRLVAYLVARAGVRVGAAEAHARLAERLPGYMIPAAFVSLDALPLTVNGKLDREALPVPPTARAAVVGELDREATLPVPAGAQVEVSSGGASPVVVLRALYAEVLRLDDVGPEDDFFVLGGDSIIAIQLVNLARRRSLRLSPRDVFVHRTPAALADAIGHSGADTGPGREPEEAASDGVGEVMLMPIVHRLAELGGRISRLNQSELLLTPPEATHEQVVTLIRALVRRHDALRLRLNRPSPLLWSLEARPAADVPEPAVTSVNAVGLDDDALRALVAAESDAAADRLDPDNGDVLRTVWFDRGPEQQGRLLLVAHHLVVDGVSWRILVDDLRQAWDAVSTGQHVRLEPVGTSLRAFARSITENATQAARLAEFDHWTTTLAPGGELDPATPTIGLTAGRTRDHVVRLPPEVTAPLLTTVSADVTDVLVAALHVAVSRWRVARGGDPAAPLVIDLERHGREEVADGDDLSRTVGWFTAIAPVRLPAVSGAATAVLGDVCQVLRAVPDGGLGYGQLRYCNARTAPALARLGTPQVLFNYLGRFPAGRSGDWDTAPETEALRVHPDPDLGTPYLLEINVACHDTAAGPELHAVFTYADGGLGADDVDALGDAWAAAARELAAAPPDHGHERGADHPARPGSLSDSTVLTHPTLTPDEVGRVLAAAPVAVQDIWPLSPLQEGLYFQAGYAGDADVYVAQNAFDFAGRLDVEALRHAYATVLDRHAAMRLGFTAEGTTRPVALVGTGLDSSVDVVDLSDQDDDHRLRALMEADRRRPFELARPPLCRLTVVRLPGGRDRLLLTYHLLLWDGWSRELVLRELFGEYALARDGHPAQRPDAETAAGRAAATFTDYLAWLARQDVDASARAWGRALAGLEEPTILFPEAAGTAPVLATSLSFRLSREQTGRVAERARRGGVTLNAMLSTALAMVLSHASGRQEAVFGTTVAGRPTELDGIDSVIGVFLNTVPVHVRLTPGEPMLEVMRRVQSDRVEMMPHEYLGLGDIQRAAGRDQLFDSLYVLQNFLDDDTFTDLEEEHGIVGVESVDATHYPLTWVATPGARLAVRLEFRADVVAPERARALLSRLEQVLLHLSEQPAATVADVPVLLPYELAELAAGWDAVSHPIGAETIAELMAAQARRTPDATALTSGPRTLTYAELDARVNQLARLLLDRGAGPERIIALAVPRSVDMVAALFAVLRTGAAYLPLELDHPDDHLLAMLADAGPVLLVTTEAVAPRLASHPVPVLRLDGEAARIGSSEPIEDRELGEFAPGSPGRLDHPAYVIYTSGSTGRPKGVVTPYRGLTNMQLNHREAIFAPTIAAAGNRILTIAHTVSFSFDMSWEELLWLVEGHHVHICDEELRRDARALVAYCDRHRVDVVNVTPTYAQHLLDQGLLDGARYGGPPGSYRPALVLLGGEAVPQTLWTALREAEGVDGYNLYGPTEYTINTLGAGTEDSAGTTVGRPIWNTRGYVLDAALRPVPAGVPGELYISGAGLARGYLDRFGLTASRFVADPFVSGGRMYRTGDLVRARADGNLDFLGRTDDQVKIRGYRVEPAEVEAVVTALPGVHQSAVLAVPGPSGGKWLVAYVVPEEPGDGDSLLVAVHRELKSVLPGYMVPSAFAVVEALPLTINGKLDTAALPVARSLPSSSRAPVGEVERRLCELFGEVLGGGEPGDFAGFGAEDDFFDRGGHSLLAIQLFGLVRAALGVDLSLRDLFDTRTPARLATRLADRAGTTPPELVSRPRHERPPLSAAQERLWLLQQLDPTSTAYNYPLLVRLRGSVDHDALRAALGDVVARHEVLRTLVMVIGDQPVQDVLDPCPIEVAVVDCPAAETGNAVSAAVARPFDLAADPPLRVTLIQERDTGDSVLALILHHIAMDEWSDRPLLRDLDTAYAARQAGHAPRWEPLPVQYADYTLWQRELLGDPGNPAGRHATERTYWQERLRGLPDEIPLPADRPRQARDGRGSQARDVRRAGQVSAPLSPELIDPLRELGRGESASLFMVLHAALATLLHRLGAGTDVPIGSPTSGRADAVLNDLVGFFVNTVVLRADLSGSPSFTELLRRVRETDLAAFEHANVPFQQVVEVVNPVREPGRNPLFQVMIGFLHRQTGHDTALGLPTGDPPSYLSDPKVDLNFTFVDAGPRRPVDITLEYDAARFHDGTAQRLLDRLIVLLGELAVRPEQPVGRVPVLAAADLDDLSRWRSGGPVEPDDLPWDVRFSARAKAAPDADACVSGGRTMSYAELDAASSAFAAKLADLGAGPESLVGLALPRSADLLVAVLGVAKAGAAYLPLDPAFPAERLRFMIDDARPAVVVADGRSRELFSAMPDGTALIAFDDTRGRLRHAAPRDPDRRALRDPDSAAYVIYTSGSTGRPKGVVVTHRDLETFLAAVADAVPIGDSDRLLAVTTLSFDISVLELMAPLRAGGCVVMATEEQVRDPRLLAALAAAERVTVMQATPSLWSALAQSPDADLSGVRALVGGEALPTALAGELAGRAQSVTNLYGPTEATVWATAAPVNDGWCDRPTIGRPLPGTTAHLLDAALCPVPPGAVGELYLGGAQVTRGYLGRHGLTASRFVADPFGDGARLYRTGDLARWTSDGSLEFLGRSDHQVKVRGFRIELGEIESVAAQHPAVRQVAVVARQDSRGETHILAYVTPSRMGGGLATSDASAPPRDGLATSEASAPPQDSPVAGDALSSLRFRDHLAQRLPAYMVPAVVTVIDELPLTPNGKVDRSALPDVDFARMATRTEPRSRTEAAVCAVIAEVLGLDSVGVDDDFFVLGGHSLLLVRLAAALRRDLDVDLPIADLFTAPTAAALAHRIGNTASAGDAMAPLLVLRAGGDGPPLFCLPPASGLSWQFAGLKRHLPPDVPLYGLQSPLLSRTTDLPATMRELAGEYADLIDRTAPEGPVGLLGWSFGGAVAHQVANRLIADGREVTFLGMLDTRRDLTEGPAAIADLLIEMGCQVPEERRDTLSVADAVGFVRELDGGVAALEDTQIAKVVETYLASDRMMARAEYGVFPGDVVFVDATVPEQGFTGTASDQWSRYVGGALRTFAIECGHSELLDTRTLEILGPLIGRHLAR</sequence>
<dbReference type="InterPro" id="IPR010071">
    <property type="entry name" value="AA_adenyl_dom"/>
</dbReference>
<comment type="caution">
    <text evidence="8">The sequence shown here is derived from an EMBL/GenBank/DDBJ whole genome shotgun (WGS) entry which is preliminary data.</text>
</comment>
<dbReference type="Gene3D" id="3.40.50.1820">
    <property type="entry name" value="alpha/beta hydrolase"/>
    <property type="match status" value="1"/>
</dbReference>
<dbReference type="Gene3D" id="3.30.559.10">
    <property type="entry name" value="Chloramphenicol acetyltransferase-like domain"/>
    <property type="match status" value="8"/>
</dbReference>
<dbReference type="SMART" id="SM00823">
    <property type="entry name" value="PKS_PP"/>
    <property type="match status" value="6"/>
</dbReference>
<evidence type="ECO:0000256" key="3">
    <source>
        <dbReference type="ARBA" id="ARBA00022553"/>
    </source>
</evidence>
<dbReference type="Proteomes" id="UP001597097">
    <property type="component" value="Unassembled WGS sequence"/>
</dbReference>
<dbReference type="NCBIfam" id="NF003417">
    <property type="entry name" value="PRK04813.1"/>
    <property type="match status" value="6"/>
</dbReference>
<evidence type="ECO:0000259" key="7">
    <source>
        <dbReference type="PROSITE" id="PS50075"/>
    </source>
</evidence>
<dbReference type="Pfam" id="PF00550">
    <property type="entry name" value="PP-binding"/>
    <property type="match status" value="6"/>
</dbReference>
<dbReference type="InterPro" id="IPR001242">
    <property type="entry name" value="Condensation_dom"/>
</dbReference>
<dbReference type="SUPFAM" id="SSF56801">
    <property type="entry name" value="Acetyl-CoA synthetase-like"/>
    <property type="match status" value="6"/>
</dbReference>
<keyword evidence="2" id="KW-0596">Phosphopantetheine</keyword>
<feature type="domain" description="Carrier" evidence="7">
    <location>
        <begin position="7441"/>
        <end position="7516"/>
    </location>
</feature>
<dbReference type="SMART" id="SM00824">
    <property type="entry name" value="PKS_TE"/>
    <property type="match status" value="1"/>
</dbReference>
<dbReference type="InterPro" id="IPR036736">
    <property type="entry name" value="ACP-like_sf"/>
</dbReference>
<dbReference type="InterPro" id="IPR020806">
    <property type="entry name" value="PKS_PP-bd"/>
</dbReference>
<dbReference type="Pfam" id="PF00668">
    <property type="entry name" value="Condensation"/>
    <property type="match status" value="8"/>
</dbReference>
<dbReference type="InterPro" id="IPR006162">
    <property type="entry name" value="Ppantetheine_attach_site"/>
</dbReference>
<evidence type="ECO:0000256" key="5">
    <source>
        <dbReference type="ARBA" id="ARBA00023194"/>
    </source>
</evidence>
<dbReference type="PROSITE" id="PS00455">
    <property type="entry name" value="AMP_BINDING"/>
    <property type="match status" value="6"/>
</dbReference>
<feature type="domain" description="Carrier" evidence="7">
    <location>
        <begin position="4780"/>
        <end position="4854"/>
    </location>
</feature>
<evidence type="ECO:0000256" key="4">
    <source>
        <dbReference type="ARBA" id="ARBA00022737"/>
    </source>
</evidence>
<dbReference type="CDD" id="cd17643">
    <property type="entry name" value="A_NRPS_Cytc1-like"/>
    <property type="match status" value="1"/>
</dbReference>
<dbReference type="NCBIfam" id="TIGR01733">
    <property type="entry name" value="AA-adenyl-dom"/>
    <property type="match status" value="6"/>
</dbReference>
<feature type="domain" description="Carrier" evidence="7">
    <location>
        <begin position="6340"/>
        <end position="6421"/>
    </location>
</feature>
<dbReference type="EMBL" id="JBHUCM010000013">
    <property type="protein sequence ID" value="MFD1538414.1"/>
    <property type="molecule type" value="Genomic_DNA"/>
</dbReference>
<dbReference type="SUPFAM" id="SSF52777">
    <property type="entry name" value="CoA-dependent acyltransferases"/>
    <property type="match status" value="16"/>
</dbReference>
<keyword evidence="4" id="KW-0677">Repeat</keyword>
<evidence type="ECO:0000256" key="6">
    <source>
        <dbReference type="SAM" id="MobiDB-lite"/>
    </source>
</evidence>
<feature type="region of interest" description="Disordered" evidence="6">
    <location>
        <begin position="5312"/>
        <end position="5335"/>
    </location>
</feature>
<dbReference type="InterPro" id="IPR009081">
    <property type="entry name" value="PP-bd_ACP"/>
</dbReference>
<dbReference type="CDD" id="cd19540">
    <property type="entry name" value="LCL_NRPS-like"/>
    <property type="match status" value="1"/>
</dbReference>
<dbReference type="InterPro" id="IPR025110">
    <property type="entry name" value="AMP-bd_C"/>
</dbReference>
<dbReference type="CDD" id="cd05930">
    <property type="entry name" value="A_NRPS"/>
    <property type="match status" value="4"/>
</dbReference>
<dbReference type="SUPFAM" id="SSF47336">
    <property type="entry name" value="ACP-like"/>
    <property type="match status" value="6"/>
</dbReference>
<evidence type="ECO:0000313" key="9">
    <source>
        <dbReference type="Proteomes" id="UP001597097"/>
    </source>
</evidence>
<dbReference type="Gene3D" id="2.30.38.10">
    <property type="entry name" value="Luciferase, Domain 3"/>
    <property type="match status" value="3"/>
</dbReference>
<dbReference type="CDD" id="cd17646">
    <property type="entry name" value="A_NRPS_AB3403-like"/>
    <property type="match status" value="1"/>
</dbReference>
<dbReference type="PROSITE" id="PS00012">
    <property type="entry name" value="PHOSPHOPANTETHEINE"/>
    <property type="match status" value="3"/>
</dbReference>
<dbReference type="NCBIfam" id="NF004282">
    <property type="entry name" value="PRK05691.1"/>
    <property type="match status" value="9"/>
</dbReference>
<feature type="compositionally biased region" description="Basic and acidic residues" evidence="6">
    <location>
        <begin position="6645"/>
        <end position="6663"/>
    </location>
</feature>
<gene>
    <name evidence="8" type="ORF">ACFSJ0_15275</name>
</gene>
<dbReference type="PANTHER" id="PTHR45527">
    <property type="entry name" value="NONRIBOSOMAL PEPTIDE SYNTHETASE"/>
    <property type="match status" value="1"/>
</dbReference>
<dbReference type="Gene3D" id="3.30.559.30">
    <property type="entry name" value="Nonribosomal peptide synthetase, condensation domain"/>
    <property type="match status" value="8"/>
</dbReference>
<dbReference type="InterPro" id="IPR042099">
    <property type="entry name" value="ANL_N_sf"/>
</dbReference>
<dbReference type="PROSITE" id="PS50075">
    <property type="entry name" value="CARRIER"/>
    <property type="match status" value="6"/>
</dbReference>
<dbReference type="InterPro" id="IPR001031">
    <property type="entry name" value="Thioesterase"/>
</dbReference>
<keyword evidence="5" id="KW-0045">Antibiotic biosynthesis</keyword>
<organism evidence="8 9">
    <name type="scientific">Nonomuraea guangzhouensis</name>
    <dbReference type="NCBI Taxonomy" id="1291555"/>
    <lineage>
        <taxon>Bacteria</taxon>
        <taxon>Bacillati</taxon>
        <taxon>Actinomycetota</taxon>
        <taxon>Actinomycetes</taxon>
        <taxon>Streptosporangiales</taxon>
        <taxon>Streptosporangiaceae</taxon>
        <taxon>Nonomuraea</taxon>
    </lineage>
</organism>
<dbReference type="Pfam" id="PF00975">
    <property type="entry name" value="Thioesterase"/>
    <property type="match status" value="1"/>
</dbReference>
<feature type="region of interest" description="Disordered" evidence="6">
    <location>
        <begin position="2148"/>
        <end position="2170"/>
    </location>
</feature>
<feature type="region of interest" description="Disordered" evidence="6">
    <location>
        <begin position="520"/>
        <end position="551"/>
    </location>
</feature>
<dbReference type="Pfam" id="PF00501">
    <property type="entry name" value="AMP-binding"/>
    <property type="match status" value="6"/>
</dbReference>
<protein>
    <submittedName>
        <fullName evidence="8">Non-ribosomal peptide synthase/polyketide synthase</fullName>
    </submittedName>
</protein>
<feature type="region of interest" description="Disordered" evidence="6">
    <location>
        <begin position="6638"/>
        <end position="6667"/>
    </location>
</feature>
<dbReference type="InterPro" id="IPR023213">
    <property type="entry name" value="CAT-like_dom_sf"/>
</dbReference>
<dbReference type="Gene3D" id="3.30.300.30">
    <property type="match status" value="6"/>
</dbReference>
<dbReference type="InterPro" id="IPR010060">
    <property type="entry name" value="NRPS_synth"/>
</dbReference>
<evidence type="ECO:0000256" key="1">
    <source>
        <dbReference type="ARBA" id="ARBA00001957"/>
    </source>
</evidence>
<accession>A0ABW4G6N2</accession>
<evidence type="ECO:0000256" key="2">
    <source>
        <dbReference type="ARBA" id="ARBA00022450"/>
    </source>
</evidence>
<comment type="cofactor">
    <cofactor evidence="1">
        <name>pantetheine 4'-phosphate</name>
        <dbReference type="ChEBI" id="CHEBI:47942"/>
    </cofactor>
</comment>
<feature type="domain" description="Carrier" evidence="7">
    <location>
        <begin position="579"/>
        <end position="653"/>
    </location>
</feature>
<dbReference type="Gene3D" id="3.40.50.980">
    <property type="match status" value="6"/>
</dbReference>
<keyword evidence="3" id="KW-0597">Phosphoprotein</keyword>
<dbReference type="InterPro" id="IPR020802">
    <property type="entry name" value="TesA-like"/>
</dbReference>
<feature type="compositionally biased region" description="Basic and acidic residues" evidence="6">
    <location>
        <begin position="5315"/>
        <end position="5326"/>
    </location>
</feature>
<dbReference type="SUPFAM" id="SSF53474">
    <property type="entry name" value="alpha/beta-Hydrolases"/>
    <property type="match status" value="1"/>
</dbReference>
<dbReference type="RefSeq" id="WP_378621169.1">
    <property type="nucleotide sequence ID" value="NZ_JBHUCM010000013.1"/>
</dbReference>
<evidence type="ECO:0000313" key="8">
    <source>
        <dbReference type="EMBL" id="MFD1538414.1"/>
    </source>
</evidence>
<dbReference type="PANTHER" id="PTHR45527:SF1">
    <property type="entry name" value="FATTY ACID SYNTHASE"/>
    <property type="match status" value="1"/>
</dbReference>
<dbReference type="Pfam" id="PF13193">
    <property type="entry name" value="AMP-binding_C"/>
    <property type="match status" value="5"/>
</dbReference>
<name>A0ABW4G6N2_9ACTN</name>
<feature type="region of interest" description="Disordered" evidence="6">
    <location>
        <begin position="7352"/>
        <end position="7384"/>
    </location>
</feature>
<dbReference type="NCBIfam" id="TIGR01720">
    <property type="entry name" value="NRPS-para261"/>
    <property type="match status" value="2"/>
</dbReference>
<proteinExistence type="predicted"/>
<feature type="domain" description="Carrier" evidence="7">
    <location>
        <begin position="3273"/>
        <end position="3347"/>
    </location>
</feature>